<evidence type="ECO:0000313" key="9">
    <source>
        <dbReference type="EMBL" id="VFU16996.1"/>
    </source>
</evidence>
<proteinExistence type="inferred from homology"/>
<dbReference type="InterPro" id="IPR016484">
    <property type="entry name" value="GTPase_Der"/>
</dbReference>
<keyword evidence="3" id="KW-0690">Ribosome biogenesis</keyword>
<dbReference type="GO" id="GO:0005525">
    <property type="term" value="F:GTP binding"/>
    <property type="evidence" value="ECO:0007669"/>
    <property type="project" value="UniProtKB-KW"/>
</dbReference>
<dbReference type="PANTHER" id="PTHR43834:SF6">
    <property type="entry name" value="GTPASE DER"/>
    <property type="match status" value="1"/>
</dbReference>
<dbReference type="EMBL" id="CAADRM010000125">
    <property type="protein sequence ID" value="VFU16996.1"/>
    <property type="molecule type" value="Genomic_DNA"/>
</dbReference>
<dbReference type="InterPro" id="IPR027417">
    <property type="entry name" value="P-loop_NTPase"/>
</dbReference>
<protein>
    <recommendedName>
        <fullName evidence="2">GTPase Der</fullName>
    </recommendedName>
    <alternativeName>
        <fullName evidence="7">GTP-binding protein EngA</fullName>
    </alternativeName>
</protein>
<dbReference type="HAMAP" id="MF_00195">
    <property type="entry name" value="GTPase_Der"/>
    <property type="match status" value="1"/>
</dbReference>
<dbReference type="CDD" id="cd01894">
    <property type="entry name" value="EngA1"/>
    <property type="match status" value="1"/>
</dbReference>
<dbReference type="InterPro" id="IPR006073">
    <property type="entry name" value="GTP-bd"/>
</dbReference>
<dbReference type="CDD" id="cd01895">
    <property type="entry name" value="EngA2"/>
    <property type="match status" value="1"/>
</dbReference>
<dbReference type="GO" id="GO:0043022">
    <property type="term" value="F:ribosome binding"/>
    <property type="evidence" value="ECO:0007669"/>
    <property type="project" value="TreeGrafter"/>
</dbReference>
<keyword evidence="5" id="KW-0547">Nucleotide-binding</keyword>
<dbReference type="Pfam" id="PF01926">
    <property type="entry name" value="MMR_HSR1"/>
    <property type="match status" value="2"/>
</dbReference>
<evidence type="ECO:0000256" key="4">
    <source>
        <dbReference type="ARBA" id="ARBA00022737"/>
    </source>
</evidence>
<evidence type="ECO:0000256" key="6">
    <source>
        <dbReference type="ARBA" id="ARBA00023134"/>
    </source>
</evidence>
<dbReference type="Gene3D" id="3.40.50.300">
    <property type="entry name" value="P-loop containing nucleotide triphosphate hydrolases"/>
    <property type="match status" value="2"/>
</dbReference>
<dbReference type="PIRSF" id="PIRSF006485">
    <property type="entry name" value="GTP-binding_EngA"/>
    <property type="match status" value="1"/>
</dbReference>
<dbReference type="AlphaFoldDB" id="A0A485M3B1"/>
<name>A0A485M3B1_9ZZZZ</name>
<accession>A0A485M3B1</accession>
<dbReference type="InterPro" id="IPR005225">
    <property type="entry name" value="Small_GTP-bd"/>
</dbReference>
<dbReference type="GO" id="GO:0042254">
    <property type="term" value="P:ribosome biogenesis"/>
    <property type="evidence" value="ECO:0007669"/>
    <property type="project" value="UniProtKB-KW"/>
</dbReference>
<evidence type="ECO:0000259" key="8">
    <source>
        <dbReference type="PROSITE" id="PS51712"/>
    </source>
</evidence>
<dbReference type="PANTHER" id="PTHR43834">
    <property type="entry name" value="GTPASE DER"/>
    <property type="match status" value="1"/>
</dbReference>
<dbReference type="InterPro" id="IPR015946">
    <property type="entry name" value="KH_dom-like_a/b"/>
</dbReference>
<dbReference type="PRINTS" id="PR00326">
    <property type="entry name" value="GTP1OBG"/>
</dbReference>
<feature type="domain" description="EngA-type G" evidence="8">
    <location>
        <begin position="178"/>
        <end position="351"/>
    </location>
</feature>
<keyword evidence="6" id="KW-0342">GTP-binding</keyword>
<dbReference type="InterPro" id="IPR031166">
    <property type="entry name" value="G_ENGA"/>
</dbReference>
<gene>
    <name evidence="9" type="primary">der</name>
    <name evidence="9" type="ORF">SCFA_60017</name>
</gene>
<dbReference type="NCBIfam" id="TIGR03594">
    <property type="entry name" value="GTPase_EngA"/>
    <property type="match status" value="1"/>
</dbReference>
<dbReference type="Pfam" id="PF14714">
    <property type="entry name" value="KH_dom-like"/>
    <property type="match status" value="1"/>
</dbReference>
<evidence type="ECO:0000256" key="2">
    <source>
        <dbReference type="ARBA" id="ARBA00020953"/>
    </source>
</evidence>
<dbReference type="SUPFAM" id="SSF52540">
    <property type="entry name" value="P-loop containing nucleoside triphosphate hydrolases"/>
    <property type="match status" value="2"/>
</dbReference>
<organism evidence="9">
    <name type="scientific">anaerobic digester metagenome</name>
    <dbReference type="NCBI Taxonomy" id="1263854"/>
    <lineage>
        <taxon>unclassified sequences</taxon>
        <taxon>metagenomes</taxon>
        <taxon>ecological metagenomes</taxon>
    </lineage>
</organism>
<evidence type="ECO:0000256" key="5">
    <source>
        <dbReference type="ARBA" id="ARBA00022741"/>
    </source>
</evidence>
<evidence type="ECO:0000256" key="7">
    <source>
        <dbReference type="ARBA" id="ARBA00032345"/>
    </source>
</evidence>
<dbReference type="Gene3D" id="3.30.300.20">
    <property type="match status" value="1"/>
</dbReference>
<evidence type="ECO:0000256" key="3">
    <source>
        <dbReference type="ARBA" id="ARBA00022517"/>
    </source>
</evidence>
<sequence length="436" mass="48565">MPVVAIVGRPNVGKSTLFNHLVGQKRAIVGPERGITRDRIYGRLSLDGGLEADLVDTGGFDTTGEGDFSRHMFDQTMMAIRESDLVVCLFDALSELTADDRELVRILRESAIPVIYVANKVDDPNRSAASAMLYELGLQDFVEISARKKTGLKELKERIRLAVQDMPGTDLEHETDAVRVSILGRPNVGKSLLLNRIIGEERAIVSPVAGTTRDYIDIRVSHGGKDYVFVDTAGIRRKSRIQDMLERESVLRSLKNVNLSHVCLLLIDPAEGVTEQDKRISSIMAEHGRAFVVVVNKSDLIEPGKRTEIREAVHHSLKFIPDVRVVFISALTGKNVGKIYPLIDELFAKTTTQVTTGRLNRVLAEVTESYTPPVVKGRQVKFFYANQVGTVPPEFRIVTNFPDSIQPGYHRYLIHSFKKALSLQGVPIKLRFVPRS</sequence>
<reference evidence="9" key="1">
    <citation type="submission" date="2019-03" db="EMBL/GenBank/DDBJ databases">
        <authorList>
            <person name="Hao L."/>
        </authorList>
    </citation>
    <scope>NUCLEOTIDE SEQUENCE</scope>
</reference>
<dbReference type="NCBIfam" id="TIGR00231">
    <property type="entry name" value="small_GTP"/>
    <property type="match status" value="2"/>
</dbReference>
<keyword evidence="4" id="KW-0677">Repeat</keyword>
<dbReference type="PROSITE" id="PS51712">
    <property type="entry name" value="G_ENGA"/>
    <property type="match status" value="1"/>
</dbReference>
<dbReference type="InterPro" id="IPR032859">
    <property type="entry name" value="KH_dom-like"/>
</dbReference>
<evidence type="ECO:0000256" key="1">
    <source>
        <dbReference type="ARBA" id="ARBA00008279"/>
    </source>
</evidence>
<dbReference type="FunFam" id="3.40.50.300:FF:000040">
    <property type="entry name" value="GTPase Der"/>
    <property type="match status" value="1"/>
</dbReference>
<comment type="similarity">
    <text evidence="1">Belongs to the TRAFAC class TrmE-Era-EngA-EngB-Septin-like GTPase superfamily. EngA (Der) GTPase family.</text>
</comment>